<dbReference type="RefSeq" id="WP_413778958.1">
    <property type="nucleotide sequence ID" value="NZ_JAUOZS010000001.1"/>
</dbReference>
<gene>
    <name evidence="1" type="ORF">Q4T40_04040</name>
</gene>
<protein>
    <submittedName>
        <fullName evidence="1">Uncharacterized protein</fullName>
    </submittedName>
</protein>
<sequence>MKYFFDANGLCKGGAIIIQNPQNDDPPLGTFAWGSNPFAAKIDGSAGYDPYNVVNESGALRNRNALTLVGDSTTNTGAVKFHVSSVSYYPARVLVNSVAYVLNSTSPLEVGGFAAGAAVTVAPNSNYSTGNTLTLYAYDPCSCSCCNG</sequence>
<dbReference type="Proteomes" id="UP001254848">
    <property type="component" value="Unassembled WGS sequence"/>
</dbReference>
<comment type="caution">
    <text evidence="1">The sequence shown here is derived from an EMBL/GenBank/DDBJ whole genome shotgun (WGS) entry which is preliminary data.</text>
</comment>
<accession>A0ABU3NUD0</accession>
<organism evidence="1 2">
    <name type="scientific">Anaeroselena agilis</name>
    <dbReference type="NCBI Taxonomy" id="3063788"/>
    <lineage>
        <taxon>Bacteria</taxon>
        <taxon>Bacillati</taxon>
        <taxon>Bacillota</taxon>
        <taxon>Negativicutes</taxon>
        <taxon>Acetonemataceae</taxon>
        <taxon>Anaeroselena</taxon>
    </lineage>
</organism>
<evidence type="ECO:0000313" key="1">
    <source>
        <dbReference type="EMBL" id="MDT8900412.1"/>
    </source>
</evidence>
<proteinExistence type="predicted"/>
<name>A0ABU3NUD0_9FIRM</name>
<reference evidence="1 2" key="1">
    <citation type="submission" date="2023-07" db="EMBL/GenBank/DDBJ databases">
        <title>The novel representative of Negativicutes class, Anaeroselena agilis gen. nov. sp. nov.</title>
        <authorList>
            <person name="Prokofeva M.I."/>
            <person name="Elcheninov A.G."/>
            <person name="Klyukina A."/>
            <person name="Kublanov I.V."/>
            <person name="Frolov E.N."/>
            <person name="Podosokorskaya O.A."/>
        </authorList>
    </citation>
    <scope>NUCLEOTIDE SEQUENCE [LARGE SCALE GENOMIC DNA]</scope>
    <source>
        <strain evidence="1 2">4137-cl</strain>
    </source>
</reference>
<keyword evidence="2" id="KW-1185">Reference proteome</keyword>
<dbReference type="EMBL" id="JAUOZS010000001">
    <property type="protein sequence ID" value="MDT8900412.1"/>
    <property type="molecule type" value="Genomic_DNA"/>
</dbReference>
<evidence type="ECO:0000313" key="2">
    <source>
        <dbReference type="Proteomes" id="UP001254848"/>
    </source>
</evidence>